<feature type="transmembrane region" description="Helical" evidence="1">
    <location>
        <begin position="9"/>
        <end position="30"/>
    </location>
</feature>
<feature type="transmembrane region" description="Helical" evidence="1">
    <location>
        <begin position="116"/>
        <end position="136"/>
    </location>
</feature>
<keyword evidence="2" id="KW-0614">Plasmid</keyword>
<reference evidence="2 3" key="1">
    <citation type="submission" date="2020-01" db="EMBL/GenBank/DDBJ databases">
        <title>Pseudarthrobacter psychrotolerans sp. nov., isolated from antarctic soil.</title>
        <authorList>
            <person name="Shin Y."/>
            <person name="Park W."/>
        </authorList>
    </citation>
    <scope>NUCLEOTIDE SEQUENCE [LARGE SCALE GENOMIC DNA]</scope>
    <source>
        <strain evidence="2 3">YJ56</strain>
        <plasmid evidence="2 3">unnamed2</plasmid>
    </source>
</reference>
<geneLocation type="plasmid" evidence="2 3">
    <name>unnamed2</name>
</geneLocation>
<evidence type="ECO:0000313" key="3">
    <source>
        <dbReference type="Proteomes" id="UP000464186"/>
    </source>
</evidence>
<name>A0A6P1NQG7_9MICC</name>
<feature type="transmembrane region" description="Helical" evidence="1">
    <location>
        <begin position="36"/>
        <end position="54"/>
    </location>
</feature>
<keyword evidence="1" id="KW-1133">Transmembrane helix</keyword>
<evidence type="ECO:0000313" key="2">
    <source>
        <dbReference type="EMBL" id="QHK22656.1"/>
    </source>
</evidence>
<sequence length="337" mass="36377">MKDAITRSLILAFGIPFPVVHILLGLANLGRITSPWPTLAGMTLCVVLMLVVTWSPGHRTLSQLNARLAVAGIVLMELSVMSVLPAGSHPGYAAWQNGAIEMLMVTVAIRNRITTAWIGIGIFAVIDLVGSLAHGLGTFDALALVATPLLWVGIATAVSMVLQRCDDQVRSYAAQRRASAADIAADEARQLARNEWTAELVHASRPMLDRIARAPLLDEDRDECRLIEALLRDRIRGRSLASPEVEQAARLARQRGVQVDILDNRGAELPDAVRQQAVQALTKVLLESRSGVVRVRALPAGSDVAVTILASTQDSPLPEFFLEIREPLPRVTLTGAP</sequence>
<accession>A0A6P1NQG7</accession>
<feature type="transmembrane region" description="Helical" evidence="1">
    <location>
        <begin position="142"/>
        <end position="162"/>
    </location>
</feature>
<evidence type="ECO:0008006" key="4">
    <source>
        <dbReference type="Google" id="ProtNLM"/>
    </source>
</evidence>
<keyword evidence="1" id="KW-0472">Membrane</keyword>
<dbReference type="KEGG" id="psey:GU243_24175"/>
<dbReference type="AlphaFoldDB" id="A0A6P1NQG7"/>
<keyword evidence="3" id="KW-1185">Reference proteome</keyword>
<evidence type="ECO:0000256" key="1">
    <source>
        <dbReference type="SAM" id="Phobius"/>
    </source>
</evidence>
<gene>
    <name evidence="2" type="ORF">GU243_24175</name>
</gene>
<keyword evidence="1" id="KW-0812">Transmembrane</keyword>
<proteinExistence type="predicted"/>
<feature type="transmembrane region" description="Helical" evidence="1">
    <location>
        <begin position="66"/>
        <end position="86"/>
    </location>
</feature>
<dbReference type="Proteomes" id="UP000464186">
    <property type="component" value="Plasmid unnamed2"/>
</dbReference>
<organism evidence="2 3">
    <name type="scientific">Pseudarthrobacter psychrotolerans</name>
    <dbReference type="NCBI Taxonomy" id="2697569"/>
    <lineage>
        <taxon>Bacteria</taxon>
        <taxon>Bacillati</taxon>
        <taxon>Actinomycetota</taxon>
        <taxon>Actinomycetes</taxon>
        <taxon>Micrococcales</taxon>
        <taxon>Micrococcaceae</taxon>
        <taxon>Pseudarthrobacter</taxon>
    </lineage>
</organism>
<dbReference type="EMBL" id="CP047900">
    <property type="protein sequence ID" value="QHK22656.1"/>
    <property type="molecule type" value="Genomic_DNA"/>
</dbReference>
<protein>
    <recommendedName>
        <fullName evidence="4">Histidine kinase</fullName>
    </recommendedName>
</protein>